<reference evidence="2 3" key="1">
    <citation type="journal article" date="2016" name="Sci. Rep.">
        <title>A novel ammonia-oxidizing archaeon from wastewater treatment plant: Its enrichment, physiological and genomic characteristics.</title>
        <authorList>
            <person name="Li Y."/>
            <person name="Ding K."/>
            <person name="Wen X."/>
            <person name="Zhang B."/>
            <person name="Shen B."/>
            <person name="Yang Y."/>
        </authorList>
    </citation>
    <scope>NUCLEOTIDE SEQUENCE [LARGE SCALE GENOMIC DNA]</scope>
    <source>
        <strain evidence="2 3">SAT1</strain>
    </source>
</reference>
<dbReference type="GO" id="GO:0004066">
    <property type="term" value="F:asparagine synthase (glutamine-hydrolyzing) activity"/>
    <property type="evidence" value="ECO:0007669"/>
    <property type="project" value="InterPro"/>
</dbReference>
<dbReference type="GeneID" id="24874274"/>
<dbReference type="Pfam" id="PF00733">
    <property type="entry name" value="Asn_synthase"/>
    <property type="match status" value="1"/>
</dbReference>
<dbReference type="GO" id="GO:0006529">
    <property type="term" value="P:asparagine biosynthetic process"/>
    <property type="evidence" value="ECO:0007669"/>
    <property type="project" value="InterPro"/>
</dbReference>
<gene>
    <name evidence="2" type="ORF">SU86_006870</name>
</gene>
<dbReference type="RefSeq" id="WP_048186825.1">
    <property type="nucleotide sequence ID" value="NZ_CP011097.1"/>
</dbReference>
<evidence type="ECO:0000259" key="1">
    <source>
        <dbReference type="Pfam" id="PF00733"/>
    </source>
</evidence>
<dbReference type="PANTHER" id="PTHR43284:SF1">
    <property type="entry name" value="ASPARAGINE SYNTHETASE"/>
    <property type="match status" value="1"/>
</dbReference>
<proteinExistence type="predicted"/>
<dbReference type="InterPro" id="IPR001962">
    <property type="entry name" value="Asn_synthase"/>
</dbReference>
<organism evidence="2 3">
    <name type="scientific">Candidatus Nitrosotenuis cloacae</name>
    <dbReference type="NCBI Taxonomy" id="1603555"/>
    <lineage>
        <taxon>Archaea</taxon>
        <taxon>Nitrososphaerota</taxon>
        <taxon>Candidatus Nitrosotenuis</taxon>
    </lineage>
</organism>
<dbReference type="InterPro" id="IPR014729">
    <property type="entry name" value="Rossmann-like_a/b/a_fold"/>
</dbReference>
<feature type="domain" description="Asparagine synthetase" evidence="1">
    <location>
        <begin position="69"/>
        <end position="392"/>
    </location>
</feature>
<dbReference type="CDD" id="cd01991">
    <property type="entry name" value="Asn_synthase_B_C"/>
    <property type="match status" value="1"/>
</dbReference>
<evidence type="ECO:0000313" key="3">
    <source>
        <dbReference type="Proteomes" id="UP000266745"/>
    </source>
</evidence>
<protein>
    <submittedName>
        <fullName evidence="2">Asparagine synthase</fullName>
    </submittedName>
</protein>
<dbReference type="Proteomes" id="UP000266745">
    <property type="component" value="Chromosome"/>
</dbReference>
<dbReference type="EMBL" id="CP011097">
    <property type="protein sequence ID" value="AJZ76136.1"/>
    <property type="molecule type" value="Genomic_DNA"/>
</dbReference>
<name>A0A3G1B1X6_9ARCH</name>
<dbReference type="Gene3D" id="3.40.50.620">
    <property type="entry name" value="HUPs"/>
    <property type="match status" value="1"/>
</dbReference>
<sequence>MARSKITLEPNSIKNILTLRYNPIKTSQIPKKTWQDFVEKPTTQNVAQHVEHLIISNIKKSIKNSKTTKASIALSSGVDSTLVLSLLKKTCPDVQINAISIKFAESIDESKHAARISERFDALHHVVYIENYLKELPTAISIIRQPFWDLHWYYVVKKSKTLGKLLVSGDGGDELFGGYTFRYEKFLSLTKRNSSALAKTKAYLLCHERDWVPDQQKIFANKLQFSWDDIYSRVLSYFDNPLHPISQVFLADFNGKLLYNWVPLNTKIHEHFGVKPITPILSKETIDYATHLPIGLKYDPKNNLGKLLLREIIHKYSLEKLLIKKKQGFSVDTTNLWKSHGYELCDNYLSDARIVRQKWINDSWIQKHLQKNLDARYVNKFLGLLALEIWYRIFVTKEMRPSHTL</sequence>
<dbReference type="InterPro" id="IPR051786">
    <property type="entry name" value="ASN_synthetase/amidase"/>
</dbReference>
<dbReference type="PANTHER" id="PTHR43284">
    <property type="entry name" value="ASPARAGINE SYNTHETASE (GLUTAMINE-HYDROLYZING)"/>
    <property type="match status" value="1"/>
</dbReference>
<dbReference type="AlphaFoldDB" id="A0A3G1B1X6"/>
<dbReference type="STRING" id="1603555.SU86_006870"/>
<dbReference type="SUPFAM" id="SSF52402">
    <property type="entry name" value="Adenine nucleotide alpha hydrolases-like"/>
    <property type="match status" value="1"/>
</dbReference>
<keyword evidence="3" id="KW-1185">Reference proteome</keyword>
<evidence type="ECO:0000313" key="2">
    <source>
        <dbReference type="EMBL" id="AJZ76136.1"/>
    </source>
</evidence>
<accession>A0A3G1B1X6</accession>
<dbReference type="KEGG" id="tah:SU86_006870"/>